<dbReference type="Pfam" id="PF07081">
    <property type="entry name" value="DUF1349"/>
    <property type="match status" value="1"/>
</dbReference>
<proteinExistence type="predicted"/>
<dbReference type="InterPro" id="IPR013320">
    <property type="entry name" value="ConA-like_dom_sf"/>
</dbReference>
<dbReference type="SUPFAM" id="SSF49899">
    <property type="entry name" value="Concanavalin A-like lectins/glucanases"/>
    <property type="match status" value="1"/>
</dbReference>
<gene>
    <name evidence="1" type="ORF">AMS68_000589</name>
</gene>
<dbReference type="InterPro" id="IPR009784">
    <property type="entry name" value="DUF1349"/>
</dbReference>
<keyword evidence="2" id="KW-1185">Reference proteome</keyword>
<evidence type="ECO:0000313" key="1">
    <source>
        <dbReference type="EMBL" id="QIW95071.1"/>
    </source>
</evidence>
<protein>
    <recommendedName>
        <fullName evidence="3">Beta-xylosidase C-terminal Concanavalin A-like domain-containing protein</fullName>
    </recommendedName>
</protein>
<dbReference type="PANTHER" id="PTHR35332">
    <property type="entry name" value="REGULATION OF ENOLASE PROTEIN 1"/>
    <property type="match status" value="1"/>
</dbReference>
<dbReference type="AlphaFoldDB" id="A0A6H0XK21"/>
<evidence type="ECO:0000313" key="2">
    <source>
        <dbReference type="Proteomes" id="UP000503462"/>
    </source>
</evidence>
<evidence type="ECO:0008006" key="3">
    <source>
        <dbReference type="Google" id="ProtNLM"/>
    </source>
</evidence>
<accession>A0A6H0XK21</accession>
<name>A0A6H0XK21_9PEZI</name>
<sequence length="206" mass="22611">MSYHWEALAQHQALVPSDLTKKFSITAPPGCDIWRPSSERNVFDAPAIITKIKASSFQSIEVTVSARWKTLYDQGGILLVFPGGLDIKPGDSRSWIKAGIENEQGTAKLGVVGTHKFSDWSLSPTLDDSGKTTIKFVRKGTVLWVYTVHDGKDIGLREVTWAFLEGRGDDAEIWVGVYAAKPTPDSDNADGKLVVNFEDLKLNTSS</sequence>
<reference evidence="1 2" key="1">
    <citation type="journal article" date="2016" name="Sci. Rep.">
        <title>Peltaster fructicola genome reveals evolution from an invasive phytopathogen to an ectophytic parasite.</title>
        <authorList>
            <person name="Xu C."/>
            <person name="Chen H."/>
            <person name="Gleason M.L."/>
            <person name="Xu J.R."/>
            <person name="Liu H."/>
            <person name="Zhang R."/>
            <person name="Sun G."/>
        </authorList>
    </citation>
    <scope>NUCLEOTIDE SEQUENCE [LARGE SCALE GENOMIC DNA]</scope>
    <source>
        <strain evidence="1 2">LNHT1506</strain>
    </source>
</reference>
<dbReference type="Proteomes" id="UP000503462">
    <property type="component" value="Chromosome 1"/>
</dbReference>
<dbReference type="EMBL" id="CP051139">
    <property type="protein sequence ID" value="QIW95071.1"/>
    <property type="molecule type" value="Genomic_DNA"/>
</dbReference>
<dbReference type="PANTHER" id="PTHR35332:SF2">
    <property type="entry name" value="REGULATION OF ENOLASE PROTEIN 1"/>
    <property type="match status" value="1"/>
</dbReference>
<dbReference type="Gene3D" id="2.60.120.200">
    <property type="match status" value="1"/>
</dbReference>
<dbReference type="OrthoDB" id="42525at2759"/>
<organism evidence="1 2">
    <name type="scientific">Peltaster fructicola</name>
    <dbReference type="NCBI Taxonomy" id="286661"/>
    <lineage>
        <taxon>Eukaryota</taxon>
        <taxon>Fungi</taxon>
        <taxon>Dikarya</taxon>
        <taxon>Ascomycota</taxon>
        <taxon>Pezizomycotina</taxon>
        <taxon>Dothideomycetes</taxon>
        <taxon>Dothideomycetes incertae sedis</taxon>
        <taxon>Peltaster</taxon>
    </lineage>
</organism>